<keyword evidence="2" id="KW-1185">Reference proteome</keyword>
<dbReference type="EMBL" id="VUJU01006218">
    <property type="protein sequence ID" value="KAF0749116.1"/>
    <property type="molecule type" value="Genomic_DNA"/>
</dbReference>
<evidence type="ECO:0000313" key="1">
    <source>
        <dbReference type="EMBL" id="KAF0749116.1"/>
    </source>
</evidence>
<dbReference type="Proteomes" id="UP000478052">
    <property type="component" value="Unassembled WGS sequence"/>
</dbReference>
<gene>
    <name evidence="1" type="ORF">FWK35_00028977</name>
</gene>
<evidence type="ECO:0000313" key="2">
    <source>
        <dbReference type="Proteomes" id="UP000478052"/>
    </source>
</evidence>
<dbReference type="AlphaFoldDB" id="A0A6G0Y4Y6"/>
<name>A0A6G0Y4Y6_APHCR</name>
<protein>
    <submittedName>
        <fullName evidence="1">Uncharacterized protein</fullName>
    </submittedName>
</protein>
<proteinExistence type="predicted"/>
<reference evidence="1 2" key="1">
    <citation type="submission" date="2019-08" db="EMBL/GenBank/DDBJ databases">
        <title>Whole genome of Aphis craccivora.</title>
        <authorList>
            <person name="Voronova N.V."/>
            <person name="Shulinski R.S."/>
            <person name="Bandarenka Y.V."/>
            <person name="Zhorov D.G."/>
            <person name="Warner D."/>
        </authorList>
    </citation>
    <scope>NUCLEOTIDE SEQUENCE [LARGE SCALE GENOMIC DNA]</scope>
    <source>
        <strain evidence="1">180601</strain>
        <tissue evidence="1">Whole Body</tissue>
    </source>
</reference>
<sequence>MGLVSLDISKPYDSTRRHNILIELNQVLCKEPQSILKQLTIPPDEGAFRSRPIYSIYNTAGEPILEIKINDLSFGYSRLRYGYPMAKKEPAACEVCGVQLTVKRIIFESFKYTRSTNHWTRHDSRRCTRT</sequence>
<accession>A0A6G0Y4Y6</accession>
<comment type="caution">
    <text evidence="1">The sequence shown here is derived from an EMBL/GenBank/DDBJ whole genome shotgun (WGS) entry which is preliminary data.</text>
</comment>
<organism evidence="1 2">
    <name type="scientific">Aphis craccivora</name>
    <name type="common">Cowpea aphid</name>
    <dbReference type="NCBI Taxonomy" id="307492"/>
    <lineage>
        <taxon>Eukaryota</taxon>
        <taxon>Metazoa</taxon>
        <taxon>Ecdysozoa</taxon>
        <taxon>Arthropoda</taxon>
        <taxon>Hexapoda</taxon>
        <taxon>Insecta</taxon>
        <taxon>Pterygota</taxon>
        <taxon>Neoptera</taxon>
        <taxon>Paraneoptera</taxon>
        <taxon>Hemiptera</taxon>
        <taxon>Sternorrhyncha</taxon>
        <taxon>Aphidomorpha</taxon>
        <taxon>Aphidoidea</taxon>
        <taxon>Aphididae</taxon>
        <taxon>Aphidini</taxon>
        <taxon>Aphis</taxon>
        <taxon>Aphis</taxon>
    </lineage>
</organism>